<dbReference type="NCBIfam" id="TIGR01764">
    <property type="entry name" value="excise"/>
    <property type="match status" value="1"/>
</dbReference>
<organism evidence="2 3">
    <name type="scientific">Mycobacterium phage Zapner</name>
    <dbReference type="NCBI Taxonomy" id="1486474"/>
    <lineage>
        <taxon>Viruses</taxon>
        <taxon>Duplodnaviria</taxon>
        <taxon>Heunggongvirae</taxon>
        <taxon>Uroviricota</taxon>
        <taxon>Caudoviricetes</taxon>
        <taxon>Gracegardnervirinae</taxon>
        <taxon>Avanivirus</taxon>
        <taxon>Avanivirus zapner</taxon>
    </lineage>
</organism>
<feature type="domain" description="Helix-turn-helix" evidence="1">
    <location>
        <begin position="8"/>
        <end position="56"/>
    </location>
</feature>
<name>A0A059VB28_9CAUD</name>
<proteinExistence type="predicted"/>
<dbReference type="Pfam" id="PF12728">
    <property type="entry name" value="HTH_17"/>
    <property type="match status" value="1"/>
</dbReference>
<dbReference type="GeneID" id="60335567"/>
<sequence>MSESPWRTPPEAAEYVRLKTPDLLREAVRNGELKAYGAGRHMRFKTTDLDEWMESHPFEPSSRAS</sequence>
<dbReference type="KEGG" id="vg:60335567"/>
<dbReference type="EMBL" id="KJ567041">
    <property type="protein sequence ID" value="AHZ95516.1"/>
    <property type="molecule type" value="Genomic_DNA"/>
</dbReference>
<evidence type="ECO:0000259" key="1">
    <source>
        <dbReference type="Pfam" id="PF12728"/>
    </source>
</evidence>
<dbReference type="RefSeq" id="YP_009963979.1">
    <property type="nucleotide sequence ID" value="NC_051724.1"/>
</dbReference>
<dbReference type="InterPro" id="IPR010093">
    <property type="entry name" value="SinI_DNA-bd"/>
</dbReference>
<reference evidence="2 3" key="1">
    <citation type="submission" date="2014-03" db="EMBL/GenBank/DDBJ databases">
        <authorList>
            <person name="Kramer Z.J."/>
            <person name="Fasoranti T.O."/>
            <person name="Abrahim M.R."/>
            <person name="Adkins N.L."/>
            <person name="Burke K.A."/>
            <person name="Churilla B.M."/>
            <person name="Cohen K.L."/>
            <person name="Colicchio M.A."/>
            <person name="Genkil J.S."/>
            <person name="Prout A.K."/>
            <person name="Schafer C.E."/>
            <person name="Schwarz A.G."/>
            <person name="Tish M."/>
            <person name="Vispute N."/>
            <person name="Wilkes K.E."/>
            <person name="Williams C.R."/>
            <person name="Xiao X."/>
            <person name="Yoder B.A."/>
            <person name="Yu V.J."/>
            <person name="Lapin J.S."/>
            <person name="Ott C.T."/>
            <person name="Walburn T.D."/>
            <person name="Bradley K.W."/>
            <person name="Clarke D.Q."/>
            <person name="Lewis M.F."/>
            <person name="Barker L.P."/>
            <person name="Bailey C."/>
            <person name="Asai D.J."/>
            <person name="Bowman C.A."/>
            <person name="Russell D.A."/>
            <person name="Pope W.H."/>
            <person name="Jacobs-Sera D."/>
            <person name="Hendrix R.W."/>
            <person name="Hatfull G.F."/>
        </authorList>
    </citation>
    <scope>NUCLEOTIDE SEQUENCE [LARGE SCALE GENOMIC DNA]</scope>
</reference>
<keyword evidence="3" id="KW-1185">Reference proteome</keyword>
<protein>
    <submittedName>
        <fullName evidence="2">Excise</fullName>
    </submittedName>
</protein>
<dbReference type="InterPro" id="IPR041657">
    <property type="entry name" value="HTH_17"/>
</dbReference>
<accession>A0A059VB28</accession>
<dbReference type="Proteomes" id="UP000221944">
    <property type="component" value="Segment"/>
</dbReference>
<evidence type="ECO:0000313" key="2">
    <source>
        <dbReference type="EMBL" id="AHZ95516.1"/>
    </source>
</evidence>
<gene>
    <name evidence="2" type="primary">62</name>
    <name evidence="2" type="ORF">PBI_ZAPNER_62</name>
</gene>
<evidence type="ECO:0000313" key="3">
    <source>
        <dbReference type="Proteomes" id="UP000221944"/>
    </source>
</evidence>
<dbReference type="GO" id="GO:0003677">
    <property type="term" value="F:DNA binding"/>
    <property type="evidence" value="ECO:0007669"/>
    <property type="project" value="InterPro"/>
</dbReference>